<keyword evidence="8" id="KW-0812">Transmembrane</keyword>
<dbReference type="Proteomes" id="UP000322234">
    <property type="component" value="Unassembled WGS sequence"/>
</dbReference>
<evidence type="ECO:0000256" key="10">
    <source>
        <dbReference type="ARBA" id="ARBA00023139"/>
    </source>
</evidence>
<evidence type="ECO:0000313" key="14">
    <source>
        <dbReference type="EMBL" id="MXQ93122.1"/>
    </source>
</evidence>
<dbReference type="GO" id="GO:0070269">
    <property type="term" value="P:pyroptotic inflammatory response"/>
    <property type="evidence" value="ECO:0007669"/>
    <property type="project" value="TreeGrafter"/>
</dbReference>
<evidence type="ECO:0000256" key="1">
    <source>
        <dbReference type="ARBA" id="ARBA00004496"/>
    </source>
</evidence>
<evidence type="ECO:0000256" key="11">
    <source>
        <dbReference type="ARBA" id="ARBA00023288"/>
    </source>
</evidence>
<organism evidence="14 15">
    <name type="scientific">Bos mutus</name>
    <name type="common">wild yak</name>
    <dbReference type="NCBI Taxonomy" id="72004"/>
    <lineage>
        <taxon>Eukaryota</taxon>
        <taxon>Metazoa</taxon>
        <taxon>Chordata</taxon>
        <taxon>Craniata</taxon>
        <taxon>Vertebrata</taxon>
        <taxon>Euteleostomi</taxon>
        <taxon>Mammalia</taxon>
        <taxon>Eutheria</taxon>
        <taxon>Laurasiatheria</taxon>
        <taxon>Artiodactyla</taxon>
        <taxon>Ruminantia</taxon>
        <taxon>Pecora</taxon>
        <taxon>Bovidae</taxon>
        <taxon>Bovinae</taxon>
        <taxon>Bos</taxon>
    </lineage>
</organism>
<dbReference type="PANTHER" id="PTHR16399:SF18">
    <property type="entry name" value="GASDERMIN-A"/>
    <property type="match status" value="1"/>
</dbReference>
<evidence type="ECO:0000256" key="2">
    <source>
        <dbReference type="ARBA" id="ARBA00004651"/>
    </source>
</evidence>
<evidence type="ECO:0000256" key="8">
    <source>
        <dbReference type="ARBA" id="ARBA00022692"/>
    </source>
</evidence>
<comment type="subcellular location">
    <subcellularLocation>
        <location evidence="2">Cell membrane</location>
        <topology evidence="2">Multi-pass membrane protein</topology>
    </subcellularLocation>
    <subcellularLocation>
        <location evidence="1">Cytoplasm</location>
    </subcellularLocation>
</comment>
<evidence type="ECO:0008006" key="16">
    <source>
        <dbReference type="Google" id="ProtNLM"/>
    </source>
</evidence>
<dbReference type="GO" id="GO:0012501">
    <property type="term" value="P:programmed cell death"/>
    <property type="evidence" value="ECO:0007669"/>
    <property type="project" value="UniProtKB-KW"/>
</dbReference>
<dbReference type="GO" id="GO:0042742">
    <property type="term" value="P:defense response to bacterium"/>
    <property type="evidence" value="ECO:0007669"/>
    <property type="project" value="TreeGrafter"/>
</dbReference>
<evidence type="ECO:0000259" key="13">
    <source>
        <dbReference type="Pfam" id="PF17708"/>
    </source>
</evidence>
<evidence type="ECO:0000256" key="6">
    <source>
        <dbReference type="ARBA" id="ARBA00022490"/>
    </source>
</evidence>
<name>A0A6B0RU56_9CETA</name>
<dbReference type="GO" id="GO:0070273">
    <property type="term" value="F:phosphatidylinositol-4-phosphate binding"/>
    <property type="evidence" value="ECO:0007669"/>
    <property type="project" value="TreeGrafter"/>
</dbReference>
<dbReference type="InterPro" id="IPR007677">
    <property type="entry name" value="Gasdermin"/>
</dbReference>
<keyword evidence="4" id="KW-1134">Transmembrane beta strand</keyword>
<evidence type="ECO:0000256" key="7">
    <source>
        <dbReference type="ARBA" id="ARBA00022590"/>
    </source>
</evidence>
<dbReference type="GO" id="GO:0005886">
    <property type="term" value="C:plasma membrane"/>
    <property type="evidence" value="ECO:0007669"/>
    <property type="project" value="UniProtKB-SubCell"/>
</dbReference>
<dbReference type="Pfam" id="PF04598">
    <property type="entry name" value="Gasdermin"/>
    <property type="match status" value="1"/>
</dbReference>
<evidence type="ECO:0000256" key="4">
    <source>
        <dbReference type="ARBA" id="ARBA00022452"/>
    </source>
</evidence>
<feature type="domain" description="Gasdermin PUB" evidence="13">
    <location>
        <begin position="258"/>
        <end position="420"/>
    </location>
</feature>
<evidence type="ECO:0000256" key="3">
    <source>
        <dbReference type="ARBA" id="ARBA00009279"/>
    </source>
</evidence>
<dbReference type="GO" id="GO:0005546">
    <property type="term" value="F:phosphatidylinositol-4,5-bisphosphate binding"/>
    <property type="evidence" value="ECO:0007669"/>
    <property type="project" value="TreeGrafter"/>
</dbReference>
<evidence type="ECO:0000313" key="15">
    <source>
        <dbReference type="Proteomes" id="UP000322234"/>
    </source>
</evidence>
<keyword evidence="9" id="KW-0472">Membrane</keyword>
<dbReference type="EMBL" id="VBQZ03000091">
    <property type="protein sequence ID" value="MXQ93122.1"/>
    <property type="molecule type" value="Genomic_DNA"/>
</dbReference>
<keyword evidence="15" id="KW-1185">Reference proteome</keyword>
<gene>
    <name evidence="14" type="ORF">E5288_WYG003509</name>
</gene>
<reference evidence="14" key="1">
    <citation type="submission" date="2019-10" db="EMBL/GenBank/DDBJ databases">
        <title>The sequence and de novo assembly of the wild yak genome.</title>
        <authorList>
            <person name="Liu Y."/>
        </authorList>
    </citation>
    <scope>NUCLEOTIDE SEQUENCE [LARGE SCALE GENOMIC DNA]</scope>
    <source>
        <strain evidence="14">WY2019</strain>
    </source>
</reference>
<comment type="similarity">
    <text evidence="3">Belongs to the gasdermin family.</text>
</comment>
<dbReference type="AlphaFoldDB" id="A0A6B0RU56"/>
<proteinExistence type="inferred from homology"/>
<protein>
    <recommendedName>
        <fullName evidence="16">Gasdermin-A</fullName>
    </recommendedName>
</protein>
<feature type="domain" description="Gasdermin pore forming" evidence="12">
    <location>
        <begin position="1"/>
        <end position="232"/>
    </location>
</feature>
<dbReference type="InterPro" id="IPR041263">
    <property type="entry name" value="Gasdermin_PUB"/>
</dbReference>
<accession>A0A6B0RU56</accession>
<dbReference type="GO" id="GO:0001786">
    <property type="term" value="F:phosphatidylserine binding"/>
    <property type="evidence" value="ECO:0007669"/>
    <property type="project" value="TreeGrafter"/>
</dbReference>
<comment type="caution">
    <text evidence="14">The sequence shown here is derived from an EMBL/GenBank/DDBJ whole genome shotgun (WGS) entry which is preliminary data.</text>
</comment>
<evidence type="ECO:0000259" key="12">
    <source>
        <dbReference type="Pfam" id="PF04598"/>
    </source>
</evidence>
<keyword evidence="5" id="KW-1003">Cell membrane</keyword>
<dbReference type="GO" id="GO:0005737">
    <property type="term" value="C:cytoplasm"/>
    <property type="evidence" value="ECO:0007669"/>
    <property type="project" value="UniProtKB-SubCell"/>
</dbReference>
<keyword evidence="6" id="KW-0963">Cytoplasm</keyword>
<dbReference type="PANTHER" id="PTHR16399">
    <property type="entry name" value="GASDERMIN"/>
    <property type="match status" value="1"/>
</dbReference>
<dbReference type="Pfam" id="PF17708">
    <property type="entry name" value="Gasdermin_C"/>
    <property type="match status" value="1"/>
</dbReference>
<evidence type="ECO:0000256" key="5">
    <source>
        <dbReference type="ARBA" id="ARBA00022475"/>
    </source>
</evidence>
<sequence>MFENVTRALTRQLNPRGDLTPLDSLIDFKRFHPFCLVLRKRKSTLFWGARYVCTDYTFLDILEPGSSPSDPTDSGNFGFKNMLDARVEGEVDVPKTVKVKGTAGLSRNSTLEVQTLSVAPKALETLHQERKLMAEHPFLEEMRRRGENLYVVMEVVEAVQEVTLERAGRAEGCFSFPFFAPLGLQGSVNHKEAVTIPKGCVLAFRVRQLMVKGKDEWDIPHIYNDNMHTFPPGGKQKLFPGSPQDATSAVATGAVHEDFRTLKEEVQRETQEVEKLSPEGKSSLLSSLSKLLGKKKELQDLELTLEEALGKGHEETLEALPKNVLLSKGAMDAILYFLGALAELSEAQQKLLVKSMEKKILPVQLKLVESTMEQNFLQDKEGVFPLRPELLSSLGEEELTLTEALVGLSGLEVQRSGPQYTWDPDTLPRLCALYAGLSLLQLLTKAS</sequence>
<dbReference type="InterPro" id="IPR040460">
    <property type="entry name" value="Gasdermin_pore"/>
</dbReference>
<keyword evidence="7" id="KW-1210">Necrosis</keyword>
<evidence type="ECO:0000256" key="9">
    <source>
        <dbReference type="ARBA" id="ARBA00023136"/>
    </source>
</evidence>
<keyword evidence="10" id="KW-0564">Palmitate</keyword>
<keyword evidence="11" id="KW-0449">Lipoprotein</keyword>